<dbReference type="FunFam" id="3.30.1490.100:FF:000004">
    <property type="entry name" value="DNA polymerase IV"/>
    <property type="match status" value="1"/>
</dbReference>
<name>A0A4V3SHI9_9PEZI</name>
<feature type="compositionally biased region" description="Basic and acidic residues" evidence="13">
    <location>
        <begin position="24"/>
        <end position="38"/>
    </location>
</feature>
<gene>
    <name evidence="15" type="ORF">EX30DRAFT_324711</name>
</gene>
<dbReference type="InterPro" id="IPR043128">
    <property type="entry name" value="Rev_trsase/Diguanyl_cyclase"/>
</dbReference>
<evidence type="ECO:0000259" key="14">
    <source>
        <dbReference type="PROSITE" id="PS50173"/>
    </source>
</evidence>
<dbReference type="SUPFAM" id="SSF56672">
    <property type="entry name" value="DNA/RNA polymerases"/>
    <property type="match status" value="1"/>
</dbReference>
<dbReference type="InterPro" id="IPR017961">
    <property type="entry name" value="DNA_pol_Y-fam_little_finger"/>
</dbReference>
<organism evidence="15 16">
    <name type="scientific">Ascodesmis nigricans</name>
    <dbReference type="NCBI Taxonomy" id="341454"/>
    <lineage>
        <taxon>Eukaryota</taxon>
        <taxon>Fungi</taxon>
        <taxon>Dikarya</taxon>
        <taxon>Ascomycota</taxon>
        <taxon>Pezizomycotina</taxon>
        <taxon>Pezizomycetes</taxon>
        <taxon>Pezizales</taxon>
        <taxon>Ascodesmidaceae</taxon>
        <taxon>Ascodesmis</taxon>
    </lineage>
</organism>
<dbReference type="InParanoid" id="A0A4V3SHI9"/>
<dbReference type="FunFam" id="3.40.1170.60:FF:000012">
    <property type="entry name" value="Putative DNA-directed polymerase kappa"/>
    <property type="match status" value="1"/>
</dbReference>
<evidence type="ECO:0000256" key="8">
    <source>
        <dbReference type="ARBA" id="ARBA00022842"/>
    </source>
</evidence>
<dbReference type="Gene3D" id="3.30.70.270">
    <property type="match status" value="1"/>
</dbReference>
<keyword evidence="3" id="KW-0808">Transferase</keyword>
<dbReference type="Gene3D" id="1.10.150.810">
    <property type="match status" value="2"/>
</dbReference>
<dbReference type="InterPro" id="IPR001126">
    <property type="entry name" value="UmuC"/>
</dbReference>
<keyword evidence="5" id="KW-0235">DNA replication</keyword>
<dbReference type="Pfam" id="PF11799">
    <property type="entry name" value="IMS_C"/>
    <property type="match status" value="1"/>
</dbReference>
<dbReference type="STRING" id="341454.A0A4V3SHI9"/>
<dbReference type="Gene3D" id="3.30.160.60">
    <property type="entry name" value="Classic Zinc Finger"/>
    <property type="match status" value="1"/>
</dbReference>
<comment type="catalytic activity">
    <reaction evidence="11">
        <text>DNA(n) + a 2'-deoxyribonucleoside 5'-triphosphate = DNA(n+1) + diphosphate</text>
        <dbReference type="Rhea" id="RHEA:22508"/>
        <dbReference type="Rhea" id="RHEA-COMP:17339"/>
        <dbReference type="Rhea" id="RHEA-COMP:17340"/>
        <dbReference type="ChEBI" id="CHEBI:33019"/>
        <dbReference type="ChEBI" id="CHEBI:61560"/>
        <dbReference type="ChEBI" id="CHEBI:173112"/>
        <dbReference type="EC" id="2.7.7.7"/>
    </reaction>
</comment>
<feature type="region of interest" description="Disordered" evidence="13">
    <location>
        <begin position="681"/>
        <end position="702"/>
    </location>
</feature>
<dbReference type="OrthoDB" id="1747274at2759"/>
<evidence type="ECO:0000256" key="2">
    <source>
        <dbReference type="ARBA" id="ARBA00016178"/>
    </source>
</evidence>
<feature type="compositionally biased region" description="Acidic residues" evidence="13">
    <location>
        <begin position="53"/>
        <end position="68"/>
    </location>
</feature>
<feature type="domain" description="UmuC" evidence="14">
    <location>
        <begin position="218"/>
        <end position="398"/>
    </location>
</feature>
<dbReference type="PROSITE" id="PS50173">
    <property type="entry name" value="UMUC"/>
    <property type="match status" value="1"/>
</dbReference>
<dbReference type="GO" id="GO:0070987">
    <property type="term" value="P:error-free translesion synthesis"/>
    <property type="evidence" value="ECO:0007669"/>
    <property type="project" value="UniProtKB-ARBA"/>
</dbReference>
<evidence type="ECO:0000256" key="9">
    <source>
        <dbReference type="ARBA" id="ARBA00022932"/>
    </source>
</evidence>
<reference evidence="15 16" key="1">
    <citation type="submission" date="2019-04" db="EMBL/GenBank/DDBJ databases">
        <title>Comparative genomics and transcriptomics to analyze fruiting body development in filamentous ascomycetes.</title>
        <authorList>
            <consortium name="DOE Joint Genome Institute"/>
            <person name="Lutkenhaus R."/>
            <person name="Traeger S."/>
            <person name="Breuer J."/>
            <person name="Kuo A."/>
            <person name="Lipzen A."/>
            <person name="Pangilinan J."/>
            <person name="Dilworth D."/>
            <person name="Sandor L."/>
            <person name="Poggeler S."/>
            <person name="Barry K."/>
            <person name="Grigoriev I.V."/>
            <person name="Nowrousian M."/>
        </authorList>
    </citation>
    <scope>NUCLEOTIDE SEQUENCE [LARGE SCALE GENOMIC DNA]</scope>
    <source>
        <strain evidence="15 16">CBS 389.68</strain>
    </source>
</reference>
<dbReference type="CDD" id="cd03586">
    <property type="entry name" value="PolY_Pol_IV_kappa"/>
    <property type="match status" value="1"/>
</dbReference>
<dbReference type="Proteomes" id="UP000298138">
    <property type="component" value="Unassembled WGS sequence"/>
</dbReference>
<feature type="coiled-coil region" evidence="12">
    <location>
        <begin position="468"/>
        <end position="495"/>
    </location>
</feature>
<proteinExistence type="predicted"/>
<feature type="compositionally biased region" description="Gly residues" evidence="13">
    <location>
        <begin position="745"/>
        <end position="756"/>
    </location>
</feature>
<dbReference type="InterPro" id="IPR036775">
    <property type="entry name" value="DNA_pol_Y-fam_lit_finger_sf"/>
</dbReference>
<accession>A0A4V3SHI9</accession>
<feature type="compositionally biased region" description="Low complexity" evidence="13">
    <location>
        <begin position="80"/>
        <end position="111"/>
    </location>
</feature>
<evidence type="ECO:0000256" key="11">
    <source>
        <dbReference type="ARBA" id="ARBA00049244"/>
    </source>
</evidence>
<evidence type="ECO:0000256" key="13">
    <source>
        <dbReference type="SAM" id="MobiDB-lite"/>
    </source>
</evidence>
<keyword evidence="7" id="KW-0227">DNA damage</keyword>
<keyword evidence="10" id="KW-0234">DNA repair</keyword>
<evidence type="ECO:0000256" key="5">
    <source>
        <dbReference type="ARBA" id="ARBA00022705"/>
    </source>
</evidence>
<dbReference type="SUPFAM" id="SSF100879">
    <property type="entry name" value="Lesion bypass DNA polymerase (Y-family), little finger domain"/>
    <property type="match status" value="1"/>
</dbReference>
<dbReference type="GO" id="GO:0006281">
    <property type="term" value="P:DNA repair"/>
    <property type="evidence" value="ECO:0007669"/>
    <property type="project" value="UniProtKB-KW"/>
</dbReference>
<dbReference type="InterPro" id="IPR050116">
    <property type="entry name" value="DNA_polymerase-Y"/>
</dbReference>
<dbReference type="Gene3D" id="3.30.1490.100">
    <property type="entry name" value="DNA polymerase, Y-family, little finger domain"/>
    <property type="match status" value="1"/>
</dbReference>
<dbReference type="GO" id="GO:0006260">
    <property type="term" value="P:DNA replication"/>
    <property type="evidence" value="ECO:0007669"/>
    <property type="project" value="UniProtKB-KW"/>
</dbReference>
<keyword evidence="8" id="KW-0460">Magnesium</keyword>
<feature type="region of interest" description="Disordered" evidence="13">
    <location>
        <begin position="1"/>
        <end position="128"/>
    </location>
</feature>
<sequence length="763" mass="83260">MMDGITTTATAETQTRATTIQAESQEHDQAGDGDAGKEEGDDGDSINARIYAAEEDIERAGDVEDLVAEEAVIRYHNDSDNPPNENPPGGDNPVSHDTTTLNDDGDTTTPAHPQPPPPPPPNSTSTSSLHYSLLGASLLKAGQSNVNQSHIASIIYRASVGSKFFQHEQSRDVALQSKLRTLQSKKQELLASNQSAERFRVDEKIRELEATRRLDRVIVHVDCDAFFASCEELRRPELREVPMAVGGGVLSTCNYKAREWGVRSGMAGHIAKELCPTLILLPPSPSLYTAKAVEIQSILQHYDPDLFSPSLDESYLDLAPYLSSHPTFTPSTLVSHIRAEILTKTHISVSAGIAPNTRLAKIASNKNKPNGQYLIPSIRSEVLTFIHSLQPREVGGIGRVFSQELAAVGVNTIADLYENRCFLRPLFGEKAMTFLLSVYLGLGRTEVRRSEEELKRKSVGTEATFRDVSGGEGLRRKLRERAEALERELERTGVRGRTLVLKVKLATFEVLSRQRGISPRLKEAGEIFEATLPLLEALEKEMKPKGGLRIRLMGLRVTALVEMKKGSEVVKELWKTQNPTPSDTRDTPETDIPDPHITVPVDEDGWEIWPPEDMGSAPLTPPPPSLPPPPPPQQETPSEPSTITCPICKRPQPSADNTAFNAHIDFCLSRSAITEAVKTTLPDPDPPAVPSGLQHGSPRLPASSSAVEVSAVVESSSLSVEKRKRLMMGLMWDVGDRRKGEGKGTGKGGIGKGGIGKGKRRRV</sequence>
<dbReference type="GO" id="GO:0005634">
    <property type="term" value="C:nucleus"/>
    <property type="evidence" value="ECO:0007669"/>
    <property type="project" value="TreeGrafter"/>
</dbReference>
<feature type="compositionally biased region" description="Pro residues" evidence="13">
    <location>
        <begin position="619"/>
        <end position="634"/>
    </location>
</feature>
<dbReference type="EC" id="2.7.7.7" evidence="1"/>
<evidence type="ECO:0000256" key="6">
    <source>
        <dbReference type="ARBA" id="ARBA00022723"/>
    </source>
</evidence>
<evidence type="ECO:0000313" key="16">
    <source>
        <dbReference type="Proteomes" id="UP000298138"/>
    </source>
</evidence>
<evidence type="ECO:0000256" key="1">
    <source>
        <dbReference type="ARBA" id="ARBA00012417"/>
    </source>
</evidence>
<dbReference type="EMBL" id="ML220179">
    <property type="protein sequence ID" value="TGZ76414.1"/>
    <property type="molecule type" value="Genomic_DNA"/>
</dbReference>
<keyword evidence="9" id="KW-0239">DNA-directed DNA polymerase</keyword>
<dbReference type="Pfam" id="PF00817">
    <property type="entry name" value="IMS"/>
    <property type="match status" value="1"/>
</dbReference>
<evidence type="ECO:0000256" key="3">
    <source>
        <dbReference type="ARBA" id="ARBA00022679"/>
    </source>
</evidence>
<evidence type="ECO:0000256" key="4">
    <source>
        <dbReference type="ARBA" id="ARBA00022695"/>
    </source>
</evidence>
<protein>
    <recommendedName>
        <fullName evidence="2">DNA polymerase kappa</fullName>
        <ecNumber evidence="1">2.7.7.7</ecNumber>
    </recommendedName>
</protein>
<feature type="region of interest" description="Disordered" evidence="13">
    <location>
        <begin position="735"/>
        <end position="763"/>
    </location>
</feature>
<feature type="region of interest" description="Disordered" evidence="13">
    <location>
        <begin position="572"/>
        <end position="645"/>
    </location>
</feature>
<keyword evidence="6" id="KW-0479">Metal-binding</keyword>
<keyword evidence="12" id="KW-0175">Coiled coil</keyword>
<dbReference type="PANTHER" id="PTHR11076:SF33">
    <property type="entry name" value="DNA POLYMERASE KAPPA"/>
    <property type="match status" value="1"/>
</dbReference>
<evidence type="ECO:0000256" key="10">
    <source>
        <dbReference type="ARBA" id="ARBA00023204"/>
    </source>
</evidence>
<evidence type="ECO:0000256" key="12">
    <source>
        <dbReference type="SAM" id="Coils"/>
    </source>
</evidence>
<feature type="compositionally biased region" description="Basic and acidic residues" evidence="13">
    <location>
        <begin position="735"/>
        <end position="744"/>
    </location>
</feature>
<keyword evidence="16" id="KW-1185">Reference proteome</keyword>
<dbReference type="GO" id="GO:0042276">
    <property type="term" value="P:error-prone translesion synthesis"/>
    <property type="evidence" value="ECO:0007669"/>
    <property type="project" value="TreeGrafter"/>
</dbReference>
<evidence type="ECO:0000256" key="7">
    <source>
        <dbReference type="ARBA" id="ARBA00022763"/>
    </source>
</evidence>
<dbReference type="GO" id="GO:0003684">
    <property type="term" value="F:damaged DNA binding"/>
    <property type="evidence" value="ECO:0007669"/>
    <property type="project" value="InterPro"/>
</dbReference>
<feature type="compositionally biased region" description="Low complexity" evidence="13">
    <location>
        <begin position="1"/>
        <end position="23"/>
    </location>
</feature>
<feature type="compositionally biased region" description="Pro residues" evidence="13">
    <location>
        <begin position="112"/>
        <end position="122"/>
    </location>
</feature>
<keyword evidence="4" id="KW-0548">Nucleotidyltransferase</keyword>
<dbReference type="GO" id="GO:0046872">
    <property type="term" value="F:metal ion binding"/>
    <property type="evidence" value="ECO:0007669"/>
    <property type="project" value="UniProtKB-KW"/>
</dbReference>
<dbReference type="AlphaFoldDB" id="A0A4V3SHI9"/>
<dbReference type="GO" id="GO:0003887">
    <property type="term" value="F:DNA-directed DNA polymerase activity"/>
    <property type="evidence" value="ECO:0007669"/>
    <property type="project" value="UniProtKB-KW"/>
</dbReference>
<dbReference type="InterPro" id="IPR043502">
    <property type="entry name" value="DNA/RNA_pol_sf"/>
</dbReference>
<dbReference type="Gene3D" id="3.40.1170.60">
    <property type="match status" value="1"/>
</dbReference>
<dbReference type="InterPro" id="IPR022880">
    <property type="entry name" value="DNApol_IV"/>
</dbReference>
<evidence type="ECO:0000313" key="15">
    <source>
        <dbReference type="EMBL" id="TGZ76414.1"/>
    </source>
</evidence>
<dbReference type="PANTHER" id="PTHR11076">
    <property type="entry name" value="DNA REPAIR POLYMERASE UMUC / TRANSFERASE FAMILY MEMBER"/>
    <property type="match status" value="1"/>
</dbReference>